<evidence type="ECO:0000313" key="6">
    <source>
        <dbReference type="RefSeq" id="XP_025032835.1"/>
    </source>
</evidence>
<dbReference type="SUPFAM" id="SSF56436">
    <property type="entry name" value="C-type lectin-like"/>
    <property type="match status" value="1"/>
</dbReference>
<dbReference type="AlphaFoldDB" id="A0A9F5J216"/>
<dbReference type="InterPro" id="IPR016187">
    <property type="entry name" value="CTDL_fold"/>
</dbReference>
<dbReference type="InterPro" id="IPR001304">
    <property type="entry name" value="C-type_lectin-like"/>
</dbReference>
<feature type="domain" description="C-type lectin" evidence="4">
    <location>
        <begin position="54"/>
        <end position="167"/>
    </location>
</feature>
<dbReference type="Proteomes" id="UP000695026">
    <property type="component" value="Unplaced"/>
</dbReference>
<dbReference type="PROSITE" id="PS50041">
    <property type="entry name" value="C_TYPE_LECTIN_2"/>
    <property type="match status" value="1"/>
</dbReference>
<dbReference type="PANTHER" id="PTHR22803">
    <property type="entry name" value="MANNOSE, PHOSPHOLIPASE, LECTIN RECEPTOR RELATED"/>
    <property type="match status" value="1"/>
</dbReference>
<keyword evidence="2" id="KW-0964">Secreted</keyword>
<proteinExistence type="predicted"/>
<dbReference type="OrthoDB" id="2142683at2759"/>
<dbReference type="InterPro" id="IPR016186">
    <property type="entry name" value="C-type_lectin-like/link_sf"/>
</dbReference>
<dbReference type="SMART" id="SM00034">
    <property type="entry name" value="CLECT"/>
    <property type="match status" value="1"/>
</dbReference>
<evidence type="ECO:0000313" key="5">
    <source>
        <dbReference type="Proteomes" id="UP000695026"/>
    </source>
</evidence>
<dbReference type="RefSeq" id="XP_025032835.1">
    <property type="nucleotide sequence ID" value="XM_025177067.1"/>
</dbReference>
<protein>
    <submittedName>
        <fullName evidence="6">Snaclec EMS16 subunit alpha-like</fullName>
    </submittedName>
</protein>
<evidence type="ECO:0000256" key="1">
    <source>
        <dbReference type="ARBA" id="ARBA00004613"/>
    </source>
</evidence>
<accession>A0A9F5J216</accession>
<dbReference type="Gene3D" id="3.10.100.10">
    <property type="entry name" value="Mannose-Binding Protein A, subunit A"/>
    <property type="match status" value="1"/>
</dbReference>
<keyword evidence="3" id="KW-1015">Disulfide bond</keyword>
<dbReference type="Pfam" id="PF00059">
    <property type="entry name" value="Lectin_C"/>
    <property type="match status" value="1"/>
</dbReference>
<dbReference type="InterPro" id="IPR050111">
    <property type="entry name" value="C-type_lectin/snaclec_domain"/>
</dbReference>
<dbReference type="OMA" id="NHANCHE"/>
<dbReference type="GeneID" id="112543010"/>
<dbReference type="KEGG" id="pbi:112543010"/>
<gene>
    <name evidence="6" type="primary">LOC112543010</name>
</gene>
<evidence type="ECO:0000259" key="4">
    <source>
        <dbReference type="PROSITE" id="PS50041"/>
    </source>
</evidence>
<feature type="non-terminal residue" evidence="6">
    <location>
        <position position="168"/>
    </location>
</feature>
<organism evidence="5 6">
    <name type="scientific">Python bivittatus</name>
    <name type="common">Burmese python</name>
    <name type="synonym">Python molurus bivittatus</name>
    <dbReference type="NCBI Taxonomy" id="176946"/>
    <lineage>
        <taxon>Eukaryota</taxon>
        <taxon>Metazoa</taxon>
        <taxon>Chordata</taxon>
        <taxon>Craniata</taxon>
        <taxon>Vertebrata</taxon>
        <taxon>Euteleostomi</taxon>
        <taxon>Lepidosauria</taxon>
        <taxon>Squamata</taxon>
        <taxon>Bifurcata</taxon>
        <taxon>Unidentata</taxon>
        <taxon>Episquamata</taxon>
        <taxon>Toxicofera</taxon>
        <taxon>Serpentes</taxon>
        <taxon>Henophidia</taxon>
        <taxon>Pythonidae</taxon>
        <taxon>Python</taxon>
    </lineage>
</organism>
<name>A0A9F5J216_PYTBI</name>
<dbReference type="GO" id="GO:0005576">
    <property type="term" value="C:extracellular region"/>
    <property type="evidence" value="ECO:0007669"/>
    <property type="project" value="UniProtKB-SubCell"/>
</dbReference>
<evidence type="ECO:0000256" key="2">
    <source>
        <dbReference type="ARBA" id="ARBA00022525"/>
    </source>
</evidence>
<reference evidence="6" key="1">
    <citation type="submission" date="2025-08" db="UniProtKB">
        <authorList>
            <consortium name="RefSeq"/>
        </authorList>
    </citation>
    <scope>IDENTIFICATION</scope>
    <source>
        <tissue evidence="6">Liver</tissue>
    </source>
</reference>
<sequence length="168" mass="19757">MLSAKKIAREAVKLPAYVRLAYKKLHDQKKNYYALFQRTEKSPDGWDLSRKNLYYISKGKKTWYDAENFCVSRDTHLASILSDEEQNYLTTQLSEPAWIGLSAANEEVNWEWSDGSRVITEYWSLGHSRQPKASREGDHDCTFINPSTNWHNWNHANCHELRNWVCKE</sequence>
<comment type="subcellular location">
    <subcellularLocation>
        <location evidence="1">Secreted</location>
    </subcellularLocation>
</comment>
<evidence type="ECO:0000256" key="3">
    <source>
        <dbReference type="ARBA" id="ARBA00023157"/>
    </source>
</evidence>
<keyword evidence="5" id="KW-1185">Reference proteome</keyword>